<protein>
    <submittedName>
        <fullName evidence="1">Uncharacterized protein</fullName>
    </submittedName>
</protein>
<evidence type="ECO:0000313" key="1">
    <source>
        <dbReference type="EMBL" id="KKN04242.1"/>
    </source>
</evidence>
<proteinExistence type="predicted"/>
<organism evidence="1">
    <name type="scientific">marine sediment metagenome</name>
    <dbReference type="NCBI Taxonomy" id="412755"/>
    <lineage>
        <taxon>unclassified sequences</taxon>
        <taxon>metagenomes</taxon>
        <taxon>ecological metagenomes</taxon>
    </lineage>
</organism>
<accession>A0A0F9MXT3</accession>
<gene>
    <name evidence="1" type="ORF">LCGC14_1099330</name>
</gene>
<dbReference type="EMBL" id="LAZR01004940">
    <property type="protein sequence ID" value="KKN04242.1"/>
    <property type="molecule type" value="Genomic_DNA"/>
</dbReference>
<reference evidence="1" key="1">
    <citation type="journal article" date="2015" name="Nature">
        <title>Complex archaea that bridge the gap between prokaryotes and eukaryotes.</title>
        <authorList>
            <person name="Spang A."/>
            <person name="Saw J.H."/>
            <person name="Jorgensen S.L."/>
            <person name="Zaremba-Niedzwiedzka K."/>
            <person name="Martijn J."/>
            <person name="Lind A.E."/>
            <person name="van Eijk R."/>
            <person name="Schleper C."/>
            <person name="Guy L."/>
            <person name="Ettema T.J."/>
        </authorList>
    </citation>
    <scope>NUCLEOTIDE SEQUENCE</scope>
</reference>
<dbReference type="AlphaFoldDB" id="A0A0F9MXT3"/>
<comment type="caution">
    <text evidence="1">The sequence shown here is derived from an EMBL/GenBank/DDBJ whole genome shotgun (WGS) entry which is preliminary data.</text>
</comment>
<sequence>MVQLRIYQYSERGGDMSLPLISLLPKLGFFHTNLDSLSRAGEMSVDPAINIPAEMKKFGQESMILNGRL</sequence>
<name>A0A0F9MXT3_9ZZZZ</name>